<dbReference type="InterPro" id="IPR004753">
    <property type="entry name" value="MreB"/>
</dbReference>
<feature type="binding site" evidence="6">
    <location>
        <begin position="207"/>
        <end position="210"/>
    </location>
    <ligand>
        <name>ATP</name>
        <dbReference type="ChEBI" id="CHEBI:30616"/>
    </ligand>
</feature>
<comment type="similarity">
    <text evidence="5 6">Belongs to the FtsA/MreB family.</text>
</comment>
<dbReference type="EMBL" id="CP005077">
    <property type="protein sequence ID" value="AGM25586.1"/>
    <property type="molecule type" value="Genomic_DNA"/>
</dbReference>
<evidence type="ECO:0000256" key="4">
    <source>
        <dbReference type="ARBA" id="ARBA00022960"/>
    </source>
</evidence>
<dbReference type="GO" id="GO:0005737">
    <property type="term" value="C:cytoplasm"/>
    <property type="evidence" value="ECO:0007669"/>
    <property type="project" value="UniProtKB-SubCell"/>
</dbReference>
<organism evidence="7 8">
    <name type="scientific">Spiroplasma chrysopicola DF-1</name>
    <dbReference type="NCBI Taxonomy" id="1276227"/>
    <lineage>
        <taxon>Bacteria</taxon>
        <taxon>Bacillati</taxon>
        <taxon>Mycoplasmatota</taxon>
        <taxon>Mollicutes</taxon>
        <taxon>Entomoplasmatales</taxon>
        <taxon>Spiroplasmataceae</taxon>
        <taxon>Spiroplasma</taxon>
    </lineage>
</organism>
<evidence type="ECO:0000256" key="6">
    <source>
        <dbReference type="HAMAP-Rule" id="MF_02207"/>
    </source>
</evidence>
<dbReference type="STRING" id="1276227.SCHRY_v1c10140"/>
<dbReference type="HOGENOM" id="CLU_052037_0_0_14"/>
<keyword evidence="4 6" id="KW-0133">Cell shape</keyword>
<feature type="binding site" evidence="6">
    <location>
        <begin position="287"/>
        <end position="290"/>
    </location>
    <ligand>
        <name>ATP</name>
        <dbReference type="ChEBI" id="CHEBI:30616"/>
    </ligand>
</feature>
<dbReference type="NCBIfam" id="NF010539">
    <property type="entry name" value="PRK13927.1"/>
    <property type="match status" value="1"/>
</dbReference>
<evidence type="ECO:0000313" key="8">
    <source>
        <dbReference type="Proteomes" id="UP000013964"/>
    </source>
</evidence>
<dbReference type="PANTHER" id="PTHR42749">
    <property type="entry name" value="CELL SHAPE-DETERMINING PROTEIN MREB"/>
    <property type="match status" value="1"/>
</dbReference>
<dbReference type="GO" id="GO:0008360">
    <property type="term" value="P:regulation of cell shape"/>
    <property type="evidence" value="ECO:0007669"/>
    <property type="project" value="UniProtKB-UniRule"/>
</dbReference>
<protein>
    <recommendedName>
        <fullName evidence="6">Cell shape-determining protein MreB</fullName>
    </recommendedName>
</protein>
<evidence type="ECO:0000256" key="5">
    <source>
        <dbReference type="ARBA" id="ARBA00023458"/>
    </source>
</evidence>
<keyword evidence="2 6" id="KW-0547">Nucleotide-binding</keyword>
<dbReference type="PATRIC" id="fig|1276227.3.peg.1015"/>
<dbReference type="KEGG" id="scr:SCHRY_v1c10140"/>
<accession>R4UJU9</accession>
<proteinExistence type="inferred from homology"/>
<dbReference type="Proteomes" id="UP000013964">
    <property type="component" value="Chromosome"/>
</dbReference>
<dbReference type="eggNOG" id="COG1077">
    <property type="taxonomic scope" value="Bacteria"/>
</dbReference>
<comment type="subcellular location">
    <subcellularLocation>
        <location evidence="6">Cytoplasm</location>
    </subcellularLocation>
    <text evidence="6">Membrane-associated.</text>
</comment>
<gene>
    <name evidence="7" type="primary">mreB5</name>
    <name evidence="6" type="synonym">mreB</name>
    <name evidence="7" type="ORF">SCHRY_v1c10140</name>
</gene>
<comment type="subunit">
    <text evidence="6">Forms polymers.</text>
</comment>
<evidence type="ECO:0000256" key="3">
    <source>
        <dbReference type="ARBA" id="ARBA00022840"/>
    </source>
</evidence>
<reference evidence="7 8" key="1">
    <citation type="journal article" date="2013" name="Genome Biol. Evol.">
        <title>Complete genomes of two dipteran-associated spiroplasmas provided insights into the origin, dynamics, and impacts of viral invasion in spiroplasma.</title>
        <authorList>
            <person name="Ku C."/>
            <person name="Lo W.S."/>
            <person name="Chen L.L."/>
            <person name="Kuo C.H."/>
        </authorList>
    </citation>
    <scope>NUCLEOTIDE SEQUENCE [LARGE SCALE GENOMIC DNA]</scope>
    <source>
        <strain evidence="7 8">DF-1</strain>
    </source>
</reference>
<dbReference type="Pfam" id="PF06723">
    <property type="entry name" value="MreB_Mbl"/>
    <property type="match status" value="1"/>
</dbReference>
<evidence type="ECO:0000313" key="7">
    <source>
        <dbReference type="EMBL" id="AGM25586.1"/>
    </source>
</evidence>
<keyword evidence="8" id="KW-1185">Reference proteome</keyword>
<dbReference type="HAMAP" id="MF_02207">
    <property type="entry name" value="MreB"/>
    <property type="match status" value="1"/>
</dbReference>
<evidence type="ECO:0000256" key="2">
    <source>
        <dbReference type="ARBA" id="ARBA00022741"/>
    </source>
</evidence>
<keyword evidence="1 6" id="KW-0963">Cytoplasm</keyword>
<dbReference type="PRINTS" id="PR01652">
    <property type="entry name" value="SHAPEPROTEIN"/>
</dbReference>
<comment type="function">
    <text evidence="6">Forms membrane-associated dynamic filaments that are essential for cell shape determination. Acts by regulating cell wall synthesis and cell elongation, and thus cell shape. A feedback loop between cell geometry and MreB localization may maintain elongated cell shape by targeting cell wall growth to regions of negative cell wall curvature.</text>
</comment>
<name>R4UJU9_9MOLU</name>
<dbReference type="CDD" id="cd10225">
    <property type="entry name" value="ASKHA_NBD_MreB-like"/>
    <property type="match status" value="1"/>
</dbReference>
<dbReference type="GO" id="GO:0000902">
    <property type="term" value="P:cell morphogenesis"/>
    <property type="evidence" value="ECO:0007669"/>
    <property type="project" value="InterPro"/>
</dbReference>
<dbReference type="GO" id="GO:0005524">
    <property type="term" value="F:ATP binding"/>
    <property type="evidence" value="ECO:0007669"/>
    <property type="project" value="UniProtKB-KW"/>
</dbReference>
<keyword evidence="3 6" id="KW-0067">ATP-binding</keyword>
<dbReference type="AlphaFoldDB" id="R4UJU9"/>
<dbReference type="SMR" id="R4UJU9"/>
<dbReference type="Gene3D" id="3.30.420.40">
    <property type="match status" value="3"/>
</dbReference>
<dbReference type="InterPro" id="IPR056546">
    <property type="entry name" value="MreB_MamK-like"/>
</dbReference>
<dbReference type="SUPFAM" id="SSF53067">
    <property type="entry name" value="Actin-like ATPase domain"/>
    <property type="match status" value="2"/>
</dbReference>
<feature type="binding site" evidence="6">
    <location>
        <begin position="159"/>
        <end position="161"/>
    </location>
    <ligand>
        <name>ATP</name>
        <dbReference type="ChEBI" id="CHEBI:30616"/>
    </ligand>
</feature>
<dbReference type="RefSeq" id="WP_016339404.1">
    <property type="nucleotide sequence ID" value="NC_021280.1"/>
</dbReference>
<feature type="binding site" evidence="6">
    <location>
        <begin position="15"/>
        <end position="17"/>
    </location>
    <ligand>
        <name>ATP</name>
        <dbReference type="ChEBI" id="CHEBI:30616"/>
    </ligand>
</feature>
<dbReference type="InterPro" id="IPR043129">
    <property type="entry name" value="ATPase_NBD"/>
</dbReference>
<dbReference type="PANTHER" id="PTHR42749:SF1">
    <property type="entry name" value="CELL SHAPE-DETERMINING PROTEIN MREB"/>
    <property type="match status" value="1"/>
</dbReference>
<dbReference type="OrthoDB" id="391604at2"/>
<sequence length="352" mass="38675">MKPDSRPFISLDLGTANILAYVSGQGVVYNEPSLMAYDNKTNTLVALGKSAYDMIGKTHDQIRMVTPLVDGVIADMEAAQDLLKHIFSRMKMMNIWKNSVVLLACPSGVTELEREALKNVARDMGADLVIIEEEAKMAALGAGINIDLPQGHLIIDIGGGTTDLAIISSGDIVVSRSIKVAGNHFDDDIRKYIRSEYNIAIGQKTAEDVKRSIGSLVKYHNERSMQIYGRDIVSGLPKEAKITSEEIRNVLLNAFSKVTDLVIELLENTPPELAGDIMRNGITICGGGALIRNIDKYFFDIFQLPTKTASDPLNCVIEGTKVYEKVIKKNIENGKYDGQKRDLLSSLGKKRK</sequence>
<evidence type="ECO:0000256" key="1">
    <source>
        <dbReference type="ARBA" id="ARBA00022490"/>
    </source>
</evidence>